<keyword evidence="9" id="KW-0811">Translocation</keyword>
<dbReference type="GO" id="GO:0045038">
    <property type="term" value="P:protein import into chloroplast thylakoid membrane"/>
    <property type="evidence" value="ECO:0000318"/>
    <property type="project" value="GO_Central"/>
</dbReference>
<dbReference type="GO" id="GO:0009977">
    <property type="term" value="F:proton motive force dependent protein transmembrane transporter activity"/>
    <property type="evidence" value="ECO:0000318"/>
    <property type="project" value="GO_Central"/>
</dbReference>
<keyword evidence="6" id="KW-0653">Protein transport</keyword>
<evidence type="ECO:0000256" key="5">
    <source>
        <dbReference type="ARBA" id="ARBA00022692"/>
    </source>
</evidence>
<name>A0A0U9HS16_KLENI</name>
<dbReference type="InterPro" id="IPR003369">
    <property type="entry name" value="TatA/B/E"/>
</dbReference>
<keyword evidence="5" id="KW-0812">Transmembrane</keyword>
<evidence type="ECO:0000256" key="7">
    <source>
        <dbReference type="ARBA" id="ARBA00022946"/>
    </source>
</evidence>
<dbReference type="Proteomes" id="UP000054558">
    <property type="component" value="Unassembled WGS sequence"/>
</dbReference>
<keyword evidence="11" id="KW-0472">Membrane</keyword>
<proteinExistence type="predicted"/>
<feature type="region of interest" description="Disordered" evidence="13">
    <location>
        <begin position="165"/>
        <end position="275"/>
    </location>
</feature>
<gene>
    <name evidence="14" type="ORF">KFL_002360130</name>
</gene>
<dbReference type="EMBL" id="DF237185">
    <property type="protein sequence ID" value="GAQ85461.1"/>
    <property type="molecule type" value="Genomic_DNA"/>
</dbReference>
<evidence type="ECO:0000256" key="10">
    <source>
        <dbReference type="ARBA" id="ARBA00023078"/>
    </source>
</evidence>
<dbReference type="NCBIfam" id="TIGR01411">
    <property type="entry name" value="tatAE"/>
    <property type="match status" value="1"/>
</dbReference>
<feature type="compositionally biased region" description="Basic and acidic residues" evidence="13">
    <location>
        <begin position="218"/>
        <end position="239"/>
    </location>
</feature>
<dbReference type="Gene3D" id="1.20.5.3310">
    <property type="match status" value="1"/>
</dbReference>
<dbReference type="PANTHER" id="PTHR33162:SF3">
    <property type="entry name" value="SEC-INDEPENDENT PROTEIN TRANSLOCASE PROTEIN TATB, CHLOROPLASTIC"/>
    <property type="match status" value="1"/>
</dbReference>
<keyword evidence="4" id="KW-0934">Plastid</keyword>
<organism evidence="14 15">
    <name type="scientific">Klebsormidium nitens</name>
    <name type="common">Green alga</name>
    <name type="synonym">Ulothrix nitens</name>
    <dbReference type="NCBI Taxonomy" id="105231"/>
    <lineage>
        <taxon>Eukaryota</taxon>
        <taxon>Viridiplantae</taxon>
        <taxon>Streptophyta</taxon>
        <taxon>Klebsormidiophyceae</taxon>
        <taxon>Klebsormidiales</taxon>
        <taxon>Klebsormidiaceae</taxon>
        <taxon>Klebsormidium</taxon>
    </lineage>
</organism>
<keyword evidence="2" id="KW-0813">Transport</keyword>
<dbReference type="STRING" id="105231.A0A0U9HS16"/>
<dbReference type="GO" id="GO:0043953">
    <property type="term" value="P:protein transport by the Tat complex"/>
    <property type="evidence" value="ECO:0000318"/>
    <property type="project" value="GO_Central"/>
</dbReference>
<sequence length="275" mass="28857">MAAVSARSALPSLKQNHVSPHRVQSVETAVLPSCCNYKKQGLSLSRACQNVAKKGLGGFSALRTLSAWGGKQHLGQFPAGLLQGTSRRGVSRTAARGLVTASLLGVGAPEALVIGVVALLVFGPKGLAEVARNLGKTLKTFQPTIKELQDVSREFRSTLEQEIGLDEIRDPYRTPPPPPQQPASLPTSATPPAAEAAPKPAPGKEEDRPSPRAYTTDEMLRVTEDQAKALVSEDKRKAAEAAAWGGQVPSARANDGAAEKPAEAEKVGSTKESSS</sequence>
<dbReference type="PANTHER" id="PTHR33162">
    <property type="entry name" value="SEC-INDEPENDENT PROTEIN TRANSLOCASE PROTEIN TATA, CHLOROPLASTIC"/>
    <property type="match status" value="1"/>
</dbReference>
<dbReference type="Pfam" id="PF02416">
    <property type="entry name" value="TatA_B_E"/>
    <property type="match status" value="1"/>
</dbReference>
<evidence type="ECO:0000256" key="1">
    <source>
        <dbReference type="ARBA" id="ARBA00004581"/>
    </source>
</evidence>
<keyword evidence="15" id="KW-1185">Reference proteome</keyword>
<evidence type="ECO:0000256" key="13">
    <source>
        <dbReference type="SAM" id="MobiDB-lite"/>
    </source>
</evidence>
<evidence type="ECO:0000313" key="14">
    <source>
        <dbReference type="EMBL" id="GAQ85461.1"/>
    </source>
</evidence>
<evidence type="ECO:0000256" key="2">
    <source>
        <dbReference type="ARBA" id="ARBA00022448"/>
    </source>
</evidence>
<evidence type="ECO:0000256" key="6">
    <source>
        <dbReference type="ARBA" id="ARBA00022927"/>
    </source>
</evidence>
<evidence type="ECO:0000256" key="4">
    <source>
        <dbReference type="ARBA" id="ARBA00022640"/>
    </source>
</evidence>
<evidence type="ECO:0000313" key="15">
    <source>
        <dbReference type="Proteomes" id="UP000054558"/>
    </source>
</evidence>
<dbReference type="GO" id="GO:0009535">
    <property type="term" value="C:chloroplast thylakoid membrane"/>
    <property type="evidence" value="ECO:0000318"/>
    <property type="project" value="GO_Central"/>
</dbReference>
<dbReference type="FunFam" id="1.20.5.3310:FF:000003">
    <property type="entry name" value="Sec-independent protein translocase protein TATB, chloroplastic"/>
    <property type="match status" value="1"/>
</dbReference>
<dbReference type="OrthoDB" id="2017985at2759"/>
<keyword evidence="3" id="KW-0150">Chloroplast</keyword>
<evidence type="ECO:0000256" key="9">
    <source>
        <dbReference type="ARBA" id="ARBA00023010"/>
    </source>
</evidence>
<dbReference type="AlphaFoldDB" id="A0A0U9HS16"/>
<dbReference type="InterPro" id="IPR006312">
    <property type="entry name" value="TatA/E"/>
</dbReference>
<evidence type="ECO:0000256" key="3">
    <source>
        <dbReference type="ARBA" id="ARBA00022528"/>
    </source>
</evidence>
<keyword evidence="8" id="KW-1133">Transmembrane helix</keyword>
<keyword evidence="7" id="KW-0809">Transit peptide</keyword>
<feature type="compositionally biased region" description="Low complexity" evidence="13">
    <location>
        <begin position="182"/>
        <end position="198"/>
    </location>
</feature>
<keyword evidence="10" id="KW-0793">Thylakoid</keyword>
<comment type="function">
    <text evidence="12">Part of the twin-arginine translocation (Tat) system that transports large folded proteins containing a characteristic twin-arginine motif in their signal peptide across the thylakoid membrane. Involved in delta pH-dependent protein transport required for chloroplast development, especially thylakoid membrane formation. TATC and TATB mediate precursor recognition, whereas TATA facilitates translocation.</text>
</comment>
<accession>A0A0U9HS16</accession>
<feature type="compositionally biased region" description="Basic and acidic residues" evidence="13">
    <location>
        <begin position="257"/>
        <end position="275"/>
    </location>
</feature>
<comment type="subcellular location">
    <subcellularLocation>
        <location evidence="1">Plastid</location>
        <location evidence="1">Chloroplast thylakoid membrane</location>
        <topology evidence="1">Single-pass membrane protein</topology>
    </subcellularLocation>
</comment>
<evidence type="ECO:0000256" key="11">
    <source>
        <dbReference type="ARBA" id="ARBA00023136"/>
    </source>
</evidence>
<reference evidence="14 15" key="1">
    <citation type="journal article" date="2014" name="Nat. Commun.">
        <title>Klebsormidium flaccidum genome reveals primary factors for plant terrestrial adaptation.</title>
        <authorList>
            <person name="Hori K."/>
            <person name="Maruyama F."/>
            <person name="Fujisawa T."/>
            <person name="Togashi T."/>
            <person name="Yamamoto N."/>
            <person name="Seo M."/>
            <person name="Sato S."/>
            <person name="Yamada T."/>
            <person name="Mori H."/>
            <person name="Tajima N."/>
            <person name="Moriyama T."/>
            <person name="Ikeuchi M."/>
            <person name="Watanabe M."/>
            <person name="Wada H."/>
            <person name="Kobayashi K."/>
            <person name="Saito M."/>
            <person name="Masuda T."/>
            <person name="Sasaki-Sekimoto Y."/>
            <person name="Mashiguchi K."/>
            <person name="Awai K."/>
            <person name="Shimojima M."/>
            <person name="Masuda S."/>
            <person name="Iwai M."/>
            <person name="Nobusawa T."/>
            <person name="Narise T."/>
            <person name="Kondo S."/>
            <person name="Saito H."/>
            <person name="Sato R."/>
            <person name="Murakawa M."/>
            <person name="Ihara Y."/>
            <person name="Oshima-Yamada Y."/>
            <person name="Ohtaka K."/>
            <person name="Satoh M."/>
            <person name="Sonobe K."/>
            <person name="Ishii M."/>
            <person name="Ohtani R."/>
            <person name="Kanamori-Sato M."/>
            <person name="Honoki R."/>
            <person name="Miyazaki D."/>
            <person name="Mochizuki H."/>
            <person name="Umetsu J."/>
            <person name="Higashi K."/>
            <person name="Shibata D."/>
            <person name="Kamiya Y."/>
            <person name="Sato N."/>
            <person name="Nakamura Y."/>
            <person name="Tabata S."/>
            <person name="Ida S."/>
            <person name="Kurokawa K."/>
            <person name="Ohta H."/>
        </authorList>
    </citation>
    <scope>NUCLEOTIDE SEQUENCE [LARGE SCALE GENOMIC DNA]</scope>
    <source>
        <strain evidence="14 15">NIES-2285</strain>
    </source>
</reference>
<evidence type="ECO:0000256" key="8">
    <source>
        <dbReference type="ARBA" id="ARBA00022989"/>
    </source>
</evidence>
<protein>
    <submittedName>
        <fullName evidence="14">Twin-arginine translocation protein</fullName>
    </submittedName>
</protein>
<evidence type="ECO:0000256" key="12">
    <source>
        <dbReference type="ARBA" id="ARBA00025340"/>
    </source>
</evidence>
<dbReference type="GO" id="GO:0065002">
    <property type="term" value="P:intracellular protein transmembrane transport"/>
    <property type="evidence" value="ECO:0000318"/>
    <property type="project" value="GO_Central"/>
</dbReference>